<evidence type="ECO:0000256" key="3">
    <source>
        <dbReference type="ARBA" id="ARBA00022452"/>
    </source>
</evidence>
<evidence type="ECO:0000256" key="1">
    <source>
        <dbReference type="ARBA" id="ARBA00004571"/>
    </source>
</evidence>
<dbReference type="PROSITE" id="PS52016">
    <property type="entry name" value="TONB_DEPENDENT_REC_3"/>
    <property type="match status" value="1"/>
</dbReference>
<comment type="subcellular location">
    <subcellularLocation>
        <location evidence="1 7">Cell outer membrane</location>
        <topology evidence="1 7">Multi-pass membrane protein</topology>
    </subcellularLocation>
</comment>
<feature type="chain" id="PRO_5029531826" evidence="8">
    <location>
        <begin position="36"/>
        <end position="1009"/>
    </location>
</feature>
<dbReference type="Gene3D" id="2.170.130.10">
    <property type="entry name" value="TonB-dependent receptor, plug domain"/>
    <property type="match status" value="1"/>
</dbReference>
<dbReference type="Proteomes" id="UP000461730">
    <property type="component" value="Unassembled WGS sequence"/>
</dbReference>
<keyword evidence="2 7" id="KW-0813">Transport</keyword>
<keyword evidence="4 7" id="KW-0812">Transmembrane</keyword>
<evidence type="ECO:0000256" key="8">
    <source>
        <dbReference type="SAM" id="SignalP"/>
    </source>
</evidence>
<dbReference type="InterPro" id="IPR023997">
    <property type="entry name" value="TonB-dep_OMP_SusC/RagA_CS"/>
</dbReference>
<feature type="domain" description="TonB-dependent receptor plug" evidence="9">
    <location>
        <begin position="128"/>
        <end position="236"/>
    </location>
</feature>
<dbReference type="SUPFAM" id="SSF49464">
    <property type="entry name" value="Carboxypeptidase regulatory domain-like"/>
    <property type="match status" value="1"/>
</dbReference>
<accession>A0A7K1U5W9</accession>
<dbReference type="InterPro" id="IPR037066">
    <property type="entry name" value="Plug_dom_sf"/>
</dbReference>
<name>A0A7K1U5W9_9BACT</name>
<dbReference type="SUPFAM" id="SSF56935">
    <property type="entry name" value="Porins"/>
    <property type="match status" value="1"/>
</dbReference>
<sequence>MHSVTFFKILRMNYTLLKVVTTLFCLLCWSGALLAQQTFTVTGGIKAPDGTPIIGATVSVKGKKIGTVSDATGTYKLKVPGDAILVISFIGYLPKEIPVNNRTTVDVQLSDDQKKLDEVVVVGYGQQKKKDVTGSISSISSKSIMEVPVTNAQQALQGRTPGIDVLNNSNKPGDEPRVRVRGTRSLSAGNDPLYVVDGIPFAGTLNDINPQDISSMDVLKDASATAIYGSRGANGVVLVTTRKGKMGPPEVTYNGMYGFVNTLGRTDMMDSDQYLAMKREANRASGLYDDNNPEASDAKIFNATELANIKKGINTDWQKLMLDQGWQTRHSLGVSGGTENTKYAVTGGYFKDQGVLKLQSYERYNLHVSIDQKIGKRIQVGASTLATYSMRKGGTYNGMTASLKMLPIAAPYDDNGKLITYPTGDNQQPNPLLDYVDGNRVERLSHLRFFNSLYGEVTILDGLKYRLNLGTDVMQNNYGLFQGKKNTDLLIGGGDATARKEGQFVWAYTVEHLLTYNKTFNRKHNVNFTGLYSVQRQREDTSTAAVRGIPVEWQEYYNLGQAANVTGIGSQLGTWTILSYMGRVNYGYDDRYLLTLTLRADGSSRFASGHKWGYFPSVAVGWNITSEEFMKGAGGVELLKLRGSYGRIGNTGIPPYATQGSLGRYPYSFGNKGVTGFQPTLLRNPDLTWETTASTNIGLDFSFLKGRISGTIDLYKQKTTDLLLQRFLPYSNGVDYVLENTGTTQNKGLEVGLSTVNIETKSGFRWSMDVNMFLNREKILALGEGKTQDVGNGWFVGQPTYVYYDYKKVGIWQDETAAQVYKQHQGEIQLADVNGDKLLNDKDRVILGTPQPKWSGGMTQRFAFKGLDLAVVAFARMGSKVKSDFYSTYNTLYGRYNNLDVSYWTPDNHTNDFPRPNANQERPNNYNTLSYFDGSFFKIRNITLGYSMPDRIMKRWQMQALRFSVDVKQPLILAPYRQKYKGIDPEDVNTIGVDAPATWMLQFGVNATF</sequence>
<protein>
    <submittedName>
        <fullName evidence="10">SusC/RagA family TonB-linked outer membrane protein</fullName>
    </submittedName>
</protein>
<keyword evidence="8" id="KW-0732">Signal</keyword>
<dbReference type="Pfam" id="PF13715">
    <property type="entry name" value="CarbopepD_reg_2"/>
    <property type="match status" value="1"/>
</dbReference>
<keyword evidence="6 7" id="KW-0998">Cell outer membrane</keyword>
<feature type="signal peptide" evidence="8">
    <location>
        <begin position="1"/>
        <end position="35"/>
    </location>
</feature>
<reference evidence="10 11" key="1">
    <citation type="submission" date="2019-12" db="EMBL/GenBank/DDBJ databases">
        <title>Chitinophaga sp. strain ysch24 (GDMCC 1.1355), whole genome shotgun sequence.</title>
        <authorList>
            <person name="Zhang X."/>
        </authorList>
    </citation>
    <scope>NUCLEOTIDE SEQUENCE [LARGE SCALE GENOMIC DNA]</scope>
    <source>
        <strain evidence="11">ysch24</strain>
    </source>
</reference>
<keyword evidence="3 7" id="KW-1134">Transmembrane beta strand</keyword>
<dbReference type="InterPro" id="IPR012910">
    <property type="entry name" value="Plug_dom"/>
</dbReference>
<dbReference type="InterPro" id="IPR008969">
    <property type="entry name" value="CarboxyPept-like_regulatory"/>
</dbReference>
<dbReference type="InterPro" id="IPR036942">
    <property type="entry name" value="Beta-barrel_TonB_sf"/>
</dbReference>
<proteinExistence type="inferred from homology"/>
<evidence type="ECO:0000256" key="7">
    <source>
        <dbReference type="PROSITE-ProRule" id="PRU01360"/>
    </source>
</evidence>
<dbReference type="AlphaFoldDB" id="A0A7K1U5W9"/>
<evidence type="ECO:0000256" key="5">
    <source>
        <dbReference type="ARBA" id="ARBA00023136"/>
    </source>
</evidence>
<keyword evidence="11" id="KW-1185">Reference proteome</keyword>
<evidence type="ECO:0000259" key="9">
    <source>
        <dbReference type="Pfam" id="PF07715"/>
    </source>
</evidence>
<evidence type="ECO:0000256" key="2">
    <source>
        <dbReference type="ARBA" id="ARBA00022448"/>
    </source>
</evidence>
<organism evidence="10 11">
    <name type="scientific">Chitinophaga tropicalis</name>
    <dbReference type="NCBI Taxonomy" id="2683588"/>
    <lineage>
        <taxon>Bacteria</taxon>
        <taxon>Pseudomonadati</taxon>
        <taxon>Bacteroidota</taxon>
        <taxon>Chitinophagia</taxon>
        <taxon>Chitinophagales</taxon>
        <taxon>Chitinophagaceae</taxon>
        <taxon>Chitinophaga</taxon>
    </lineage>
</organism>
<dbReference type="NCBIfam" id="TIGR04056">
    <property type="entry name" value="OMP_RagA_SusC"/>
    <property type="match status" value="1"/>
</dbReference>
<dbReference type="Pfam" id="PF07715">
    <property type="entry name" value="Plug"/>
    <property type="match status" value="1"/>
</dbReference>
<dbReference type="Gene3D" id="2.40.170.20">
    <property type="entry name" value="TonB-dependent receptor, beta-barrel domain"/>
    <property type="match status" value="1"/>
</dbReference>
<comment type="caution">
    <text evidence="10">The sequence shown here is derived from an EMBL/GenBank/DDBJ whole genome shotgun (WGS) entry which is preliminary data.</text>
</comment>
<dbReference type="GO" id="GO:0009279">
    <property type="term" value="C:cell outer membrane"/>
    <property type="evidence" value="ECO:0007669"/>
    <property type="project" value="UniProtKB-SubCell"/>
</dbReference>
<dbReference type="InterPro" id="IPR039426">
    <property type="entry name" value="TonB-dep_rcpt-like"/>
</dbReference>
<dbReference type="Gene3D" id="2.60.40.1120">
    <property type="entry name" value="Carboxypeptidase-like, regulatory domain"/>
    <property type="match status" value="1"/>
</dbReference>
<gene>
    <name evidence="10" type="ORF">GO493_15920</name>
</gene>
<dbReference type="NCBIfam" id="TIGR04057">
    <property type="entry name" value="SusC_RagA_signa"/>
    <property type="match status" value="1"/>
</dbReference>
<evidence type="ECO:0000313" key="10">
    <source>
        <dbReference type="EMBL" id="MVT09758.1"/>
    </source>
</evidence>
<evidence type="ECO:0000313" key="11">
    <source>
        <dbReference type="Proteomes" id="UP000461730"/>
    </source>
</evidence>
<dbReference type="EMBL" id="WRXN01000006">
    <property type="protein sequence ID" value="MVT09758.1"/>
    <property type="molecule type" value="Genomic_DNA"/>
</dbReference>
<comment type="similarity">
    <text evidence="7">Belongs to the TonB-dependent receptor family.</text>
</comment>
<dbReference type="FunFam" id="2.170.130.10:FF:000008">
    <property type="entry name" value="SusC/RagA family TonB-linked outer membrane protein"/>
    <property type="match status" value="1"/>
</dbReference>
<keyword evidence="5 7" id="KW-0472">Membrane</keyword>
<dbReference type="InterPro" id="IPR023996">
    <property type="entry name" value="TonB-dep_OMP_SusC/RagA"/>
</dbReference>
<evidence type="ECO:0000256" key="6">
    <source>
        <dbReference type="ARBA" id="ARBA00023237"/>
    </source>
</evidence>
<evidence type="ECO:0000256" key="4">
    <source>
        <dbReference type="ARBA" id="ARBA00022692"/>
    </source>
</evidence>